<gene>
    <name evidence="2" type="ORF">H0G86_004745</name>
</gene>
<dbReference type="EMBL" id="CP075865">
    <property type="protein sequence ID" value="QYS97516.1"/>
    <property type="molecule type" value="Genomic_DNA"/>
</dbReference>
<evidence type="ECO:0000313" key="3">
    <source>
        <dbReference type="Proteomes" id="UP000826661"/>
    </source>
</evidence>
<dbReference type="Proteomes" id="UP000826661">
    <property type="component" value="Chromosome II"/>
</dbReference>
<evidence type="ECO:0000313" key="2">
    <source>
        <dbReference type="EMBL" id="QYS97516.1"/>
    </source>
</evidence>
<protein>
    <submittedName>
        <fullName evidence="2">Uncharacterized protein</fullName>
    </submittedName>
</protein>
<feature type="compositionally biased region" description="Polar residues" evidence="1">
    <location>
        <begin position="17"/>
        <end position="27"/>
    </location>
</feature>
<name>A0A8G0PDR2_9HYPO</name>
<reference evidence="2 3" key="1">
    <citation type="journal article" date="2021" name="BMC Genomics">
        <title>Telomere-to-telomere genome assembly of asparaginase-producing Trichoderma simmonsii.</title>
        <authorList>
            <person name="Chung D."/>
            <person name="Kwon Y.M."/>
            <person name="Yang Y."/>
        </authorList>
    </citation>
    <scope>NUCLEOTIDE SEQUENCE [LARGE SCALE GENOMIC DNA]</scope>
    <source>
        <strain evidence="2 3">GH-Sj1</strain>
    </source>
</reference>
<accession>A0A8G0PDR2</accession>
<dbReference type="AlphaFoldDB" id="A0A8G0PDR2"/>
<evidence type="ECO:0000256" key="1">
    <source>
        <dbReference type="SAM" id="MobiDB-lite"/>
    </source>
</evidence>
<feature type="region of interest" description="Disordered" evidence="1">
    <location>
        <begin position="1"/>
        <end position="28"/>
    </location>
</feature>
<organism evidence="2 3">
    <name type="scientific">Trichoderma simmonsii</name>
    <dbReference type="NCBI Taxonomy" id="1491479"/>
    <lineage>
        <taxon>Eukaryota</taxon>
        <taxon>Fungi</taxon>
        <taxon>Dikarya</taxon>
        <taxon>Ascomycota</taxon>
        <taxon>Pezizomycotina</taxon>
        <taxon>Sordariomycetes</taxon>
        <taxon>Hypocreomycetidae</taxon>
        <taxon>Hypocreales</taxon>
        <taxon>Hypocreaceae</taxon>
        <taxon>Trichoderma</taxon>
    </lineage>
</organism>
<keyword evidence="3" id="KW-1185">Reference proteome</keyword>
<feature type="region of interest" description="Disordered" evidence="1">
    <location>
        <begin position="92"/>
        <end position="123"/>
    </location>
</feature>
<proteinExistence type="predicted"/>
<sequence length="123" mass="14494">MNSTMERNMALRKKRNPAQQKKQNINPRINHLPIQPIWPRLFKPTMRRFETYSIATPRHPEPLPLENYICIIALTHDLQSLSSYRAIGFLYHSPDPQEPKKEPYSSFEALQRCREPSSPLQLL</sequence>